<dbReference type="Pfam" id="PF03449">
    <property type="entry name" value="GreA_GreB_N"/>
    <property type="match status" value="1"/>
</dbReference>
<dbReference type="FunFam" id="1.10.287.180:FF:000001">
    <property type="entry name" value="Transcription elongation factor GreA"/>
    <property type="match status" value="1"/>
</dbReference>
<comment type="function">
    <text evidence="7 9">Necessary for efficient RNA polymerase transcription elongation past template-encoded arresting sites. The arresting sites in DNA have the property of trapping a certain fraction of elongating RNA polymerases that pass through, resulting in locked ternary complexes. Cleavage of the nascent transcript by cleavage factors such as GreA or GreB allows the resumption of elongation from the new 3'terminus. GreA releases sequences of 2 to 3 nucleotides.</text>
</comment>
<proteinExistence type="inferred from homology"/>
<reference evidence="12 13" key="1">
    <citation type="submission" date="2015-10" db="EMBL/GenBank/DDBJ databases">
        <title>Butyribacter intestini gen. nov., sp. nov., a butyric acid-producing bacterium of the family Lachnospiraceae isolated from the human faeces.</title>
        <authorList>
            <person name="Zou Y."/>
            <person name="Xue W."/>
            <person name="Luo G."/>
            <person name="Lv M."/>
        </authorList>
    </citation>
    <scope>NUCLEOTIDE SEQUENCE [LARGE SCALE GENOMIC DNA]</scope>
    <source>
        <strain evidence="12 13">TF01-11</strain>
    </source>
</reference>
<evidence type="ECO:0000256" key="7">
    <source>
        <dbReference type="ARBA" id="ARBA00024916"/>
    </source>
</evidence>
<dbReference type="SUPFAM" id="SSF46557">
    <property type="entry name" value="GreA transcript cleavage protein, N-terminal domain"/>
    <property type="match status" value="1"/>
</dbReference>
<comment type="caution">
    <text evidence="12">The sequence shown here is derived from an EMBL/GenBank/DDBJ whole genome shotgun (WGS) entry which is preliminary data.</text>
</comment>
<dbReference type="InterPro" id="IPR001437">
    <property type="entry name" value="Tscrpt_elong_fac_GreA/B_C"/>
</dbReference>
<dbReference type="EMBL" id="LLKB01000005">
    <property type="protein sequence ID" value="KQC84849.1"/>
    <property type="molecule type" value="Genomic_DNA"/>
</dbReference>
<sequence length="166" mass="19405">MYDRLTRKDVEKMKKEVEERKLVVRKQALEDVKEARAQGDLSENFEYKAAKQFKNRNESRIRYLEKMIKTAKIIEDDSDESQVGLNDSVTIYIEEDDMEECFKIVTTIRSDAINNMVSIESPIGRSLMKHKVGDRVYIKINDSDGYYAVIRNIDKSDDESEKISSY</sequence>
<dbReference type="GO" id="GO:0006354">
    <property type="term" value="P:DNA-templated transcription elongation"/>
    <property type="evidence" value="ECO:0007669"/>
    <property type="project" value="TreeGrafter"/>
</dbReference>
<accession>A0AAW3JRT0</accession>
<evidence type="ECO:0000256" key="1">
    <source>
        <dbReference type="ARBA" id="ARBA00008213"/>
    </source>
</evidence>
<feature type="domain" description="Transcription elongation factor GreA/GreB C-terminal" evidence="10">
    <location>
        <begin position="80"/>
        <end position="147"/>
    </location>
</feature>
<dbReference type="GO" id="GO:0003746">
    <property type="term" value="F:translation elongation factor activity"/>
    <property type="evidence" value="ECO:0007669"/>
    <property type="project" value="UniProtKB-KW"/>
</dbReference>
<name>A0AAW3JRT0_9FIRM</name>
<dbReference type="HAMAP" id="MF_00105">
    <property type="entry name" value="GreA_GreB"/>
    <property type="match status" value="1"/>
</dbReference>
<evidence type="ECO:0000256" key="9">
    <source>
        <dbReference type="HAMAP-Rule" id="MF_00105"/>
    </source>
</evidence>
<dbReference type="GO" id="GO:0032784">
    <property type="term" value="P:regulation of DNA-templated transcription elongation"/>
    <property type="evidence" value="ECO:0007669"/>
    <property type="project" value="UniProtKB-UniRule"/>
</dbReference>
<keyword evidence="12" id="KW-0648">Protein biosynthesis</keyword>
<dbReference type="PANTHER" id="PTHR30437">
    <property type="entry name" value="TRANSCRIPTION ELONGATION FACTOR GREA"/>
    <property type="match status" value="1"/>
</dbReference>
<organism evidence="12 13">
    <name type="scientific">Butyribacter intestini</name>
    <dbReference type="NCBI Taxonomy" id="1703332"/>
    <lineage>
        <taxon>Bacteria</taxon>
        <taxon>Bacillati</taxon>
        <taxon>Bacillota</taxon>
        <taxon>Clostridia</taxon>
        <taxon>Lachnospirales</taxon>
        <taxon>Lachnospiraceae</taxon>
        <taxon>Butyribacter</taxon>
    </lineage>
</organism>
<evidence type="ECO:0000256" key="5">
    <source>
        <dbReference type="ARBA" id="ARBA00023125"/>
    </source>
</evidence>
<dbReference type="InterPro" id="IPR036805">
    <property type="entry name" value="Tscrpt_elong_fac_GreA/B_N_sf"/>
</dbReference>
<evidence type="ECO:0000259" key="11">
    <source>
        <dbReference type="Pfam" id="PF03449"/>
    </source>
</evidence>
<evidence type="ECO:0000313" key="13">
    <source>
        <dbReference type="Proteomes" id="UP000050833"/>
    </source>
</evidence>
<feature type="domain" description="Transcription elongation factor GreA/GreB N-terminal" evidence="11">
    <location>
        <begin position="5"/>
        <end position="73"/>
    </location>
</feature>
<dbReference type="PANTHER" id="PTHR30437:SF4">
    <property type="entry name" value="TRANSCRIPTION ELONGATION FACTOR GREA"/>
    <property type="match status" value="1"/>
</dbReference>
<gene>
    <name evidence="9" type="primary">greA</name>
    <name evidence="12" type="ORF">APZ18_08985</name>
</gene>
<dbReference type="GO" id="GO:0003677">
    <property type="term" value="F:DNA binding"/>
    <property type="evidence" value="ECO:0007669"/>
    <property type="project" value="UniProtKB-UniRule"/>
</dbReference>
<evidence type="ECO:0000313" key="12">
    <source>
        <dbReference type="EMBL" id="KQC84849.1"/>
    </source>
</evidence>
<evidence type="ECO:0000256" key="8">
    <source>
        <dbReference type="ARBA" id="ARBA00030776"/>
    </source>
</evidence>
<dbReference type="SUPFAM" id="SSF54534">
    <property type="entry name" value="FKBP-like"/>
    <property type="match status" value="1"/>
</dbReference>
<keyword evidence="6 9" id="KW-0804">Transcription</keyword>
<dbReference type="RefSeq" id="WP_055944013.1">
    <property type="nucleotide sequence ID" value="NZ_JAQDCV010000002.1"/>
</dbReference>
<evidence type="ECO:0000256" key="3">
    <source>
        <dbReference type="ARBA" id="ARBA00023015"/>
    </source>
</evidence>
<keyword evidence="13" id="KW-1185">Reference proteome</keyword>
<keyword evidence="5 9" id="KW-0238">DNA-binding</keyword>
<dbReference type="Pfam" id="PF01272">
    <property type="entry name" value="GreA_GreB"/>
    <property type="match status" value="1"/>
</dbReference>
<protein>
    <recommendedName>
        <fullName evidence="2 9">Transcription elongation factor GreA</fullName>
    </recommendedName>
    <alternativeName>
        <fullName evidence="8 9">Transcript cleavage factor GreA</fullName>
    </alternativeName>
</protein>
<dbReference type="Gene3D" id="1.10.287.180">
    <property type="entry name" value="Transcription elongation factor, GreA/GreB, N-terminal domain"/>
    <property type="match status" value="1"/>
</dbReference>
<dbReference type="InterPro" id="IPR022691">
    <property type="entry name" value="Tscrpt_elong_fac_GreA/B_N"/>
</dbReference>
<dbReference type="Proteomes" id="UP000050833">
    <property type="component" value="Unassembled WGS sequence"/>
</dbReference>
<dbReference type="InterPro" id="IPR023459">
    <property type="entry name" value="Tscrpt_elong_fac_GreA/B_fam"/>
</dbReference>
<comment type="similarity">
    <text evidence="1 9">Belongs to the GreA/GreB family.</text>
</comment>
<dbReference type="GO" id="GO:0070063">
    <property type="term" value="F:RNA polymerase binding"/>
    <property type="evidence" value="ECO:0007669"/>
    <property type="project" value="InterPro"/>
</dbReference>
<dbReference type="Gene3D" id="3.10.50.30">
    <property type="entry name" value="Transcription elongation factor, GreA/GreB, C-terminal domain"/>
    <property type="match status" value="1"/>
</dbReference>
<dbReference type="AlphaFoldDB" id="A0AAW3JRT0"/>
<dbReference type="InterPro" id="IPR036953">
    <property type="entry name" value="GreA/GreB_C_sf"/>
</dbReference>
<evidence type="ECO:0000256" key="4">
    <source>
        <dbReference type="ARBA" id="ARBA00023054"/>
    </source>
</evidence>
<keyword evidence="12" id="KW-0251">Elongation factor</keyword>
<evidence type="ECO:0000256" key="2">
    <source>
        <dbReference type="ARBA" id="ARBA00013729"/>
    </source>
</evidence>
<dbReference type="InterPro" id="IPR028624">
    <property type="entry name" value="Tscrpt_elong_fac_GreA/B"/>
</dbReference>
<keyword evidence="3 9" id="KW-0805">Transcription regulation</keyword>
<evidence type="ECO:0000256" key="6">
    <source>
        <dbReference type="ARBA" id="ARBA00023163"/>
    </source>
</evidence>
<dbReference type="PIRSF" id="PIRSF006092">
    <property type="entry name" value="GreA_GreB"/>
    <property type="match status" value="1"/>
</dbReference>
<keyword evidence="4" id="KW-0175">Coiled coil</keyword>
<evidence type="ECO:0000259" key="10">
    <source>
        <dbReference type="Pfam" id="PF01272"/>
    </source>
</evidence>